<gene>
    <name evidence="6" type="ORF">Q4481_10890</name>
</gene>
<dbReference type="EMBL" id="JAUOZU010000007">
    <property type="protein sequence ID" value="MDO6964464.1"/>
    <property type="molecule type" value="Genomic_DNA"/>
</dbReference>
<dbReference type="SUPFAM" id="SSF52172">
    <property type="entry name" value="CheY-like"/>
    <property type="match status" value="1"/>
</dbReference>
<name>A0ABT8YMD8_9HYPH</name>
<evidence type="ECO:0000256" key="1">
    <source>
        <dbReference type="ARBA" id="ARBA00022553"/>
    </source>
</evidence>
<accession>A0ABT8YMD8</accession>
<evidence type="ECO:0000256" key="2">
    <source>
        <dbReference type="ARBA" id="ARBA00023015"/>
    </source>
</evidence>
<organism evidence="6 7">
    <name type="scientific">Rhizobium alvei</name>
    <dbReference type="NCBI Taxonomy" id="1132659"/>
    <lineage>
        <taxon>Bacteria</taxon>
        <taxon>Pseudomonadati</taxon>
        <taxon>Pseudomonadota</taxon>
        <taxon>Alphaproteobacteria</taxon>
        <taxon>Hyphomicrobiales</taxon>
        <taxon>Rhizobiaceae</taxon>
        <taxon>Rhizobium/Agrobacterium group</taxon>
        <taxon>Rhizobium</taxon>
    </lineage>
</organism>
<dbReference type="InterPro" id="IPR001789">
    <property type="entry name" value="Sig_transdc_resp-reg_receiver"/>
</dbReference>
<dbReference type="InterPro" id="IPR050595">
    <property type="entry name" value="Bact_response_regulator"/>
</dbReference>
<proteinExistence type="predicted"/>
<dbReference type="PANTHER" id="PTHR44591">
    <property type="entry name" value="STRESS RESPONSE REGULATOR PROTEIN 1"/>
    <property type="match status" value="1"/>
</dbReference>
<evidence type="ECO:0000256" key="4">
    <source>
        <dbReference type="PROSITE-ProRule" id="PRU00169"/>
    </source>
</evidence>
<keyword evidence="3" id="KW-0804">Transcription</keyword>
<evidence type="ECO:0000256" key="3">
    <source>
        <dbReference type="ARBA" id="ARBA00023163"/>
    </source>
</evidence>
<dbReference type="PANTHER" id="PTHR44591:SF3">
    <property type="entry name" value="RESPONSE REGULATORY DOMAIN-CONTAINING PROTEIN"/>
    <property type="match status" value="1"/>
</dbReference>
<dbReference type="Gene3D" id="3.40.50.2300">
    <property type="match status" value="1"/>
</dbReference>
<keyword evidence="7" id="KW-1185">Reference proteome</keyword>
<dbReference type="PROSITE" id="PS50110">
    <property type="entry name" value="RESPONSE_REGULATORY"/>
    <property type="match status" value="1"/>
</dbReference>
<reference evidence="6" key="1">
    <citation type="journal article" date="2015" name="Int. J. Syst. Evol. Microbiol.">
        <title>Rhizobium alvei sp. nov., isolated from a freshwater river.</title>
        <authorList>
            <person name="Sheu S.Y."/>
            <person name="Huang H.W."/>
            <person name="Young C.C."/>
            <person name="Chen W.M."/>
        </authorList>
    </citation>
    <scope>NUCLEOTIDE SEQUENCE</scope>
    <source>
        <strain evidence="6">TNR-22</strain>
    </source>
</reference>
<dbReference type="InterPro" id="IPR011006">
    <property type="entry name" value="CheY-like_superfamily"/>
</dbReference>
<dbReference type="Pfam" id="PF00072">
    <property type="entry name" value="Response_reg"/>
    <property type="match status" value="1"/>
</dbReference>
<dbReference type="CDD" id="cd00156">
    <property type="entry name" value="REC"/>
    <property type="match status" value="1"/>
</dbReference>
<dbReference type="SMART" id="SM00448">
    <property type="entry name" value="REC"/>
    <property type="match status" value="1"/>
</dbReference>
<evidence type="ECO:0000313" key="6">
    <source>
        <dbReference type="EMBL" id="MDO6964464.1"/>
    </source>
</evidence>
<keyword evidence="2" id="KW-0805">Transcription regulation</keyword>
<comment type="caution">
    <text evidence="6">The sequence shown here is derived from an EMBL/GenBank/DDBJ whole genome shotgun (WGS) entry which is preliminary data.</text>
</comment>
<keyword evidence="1 4" id="KW-0597">Phosphoprotein</keyword>
<protein>
    <submittedName>
        <fullName evidence="6">Response regulator</fullName>
    </submittedName>
</protein>
<reference evidence="6" key="2">
    <citation type="submission" date="2023-07" db="EMBL/GenBank/DDBJ databases">
        <authorList>
            <person name="Shen H."/>
        </authorList>
    </citation>
    <scope>NUCLEOTIDE SEQUENCE</scope>
    <source>
        <strain evidence="6">TNR-22</strain>
    </source>
</reference>
<evidence type="ECO:0000313" key="7">
    <source>
        <dbReference type="Proteomes" id="UP001174932"/>
    </source>
</evidence>
<dbReference type="RefSeq" id="WP_304376373.1">
    <property type="nucleotide sequence ID" value="NZ_JAUOZU010000007.1"/>
</dbReference>
<sequence>MIRLLVVDENDASRQSAATILKPFGFDVQMADNPLTALAACGNEMPRAMIVDGRLGSALELIVSIRAMPQGRTVRILYALDKADLRRLMEAKAAGADDFVLKPFEQKGLAQALADLKLEARQAFAVS</sequence>
<feature type="modified residue" description="4-aspartylphosphate" evidence="4">
    <location>
        <position position="52"/>
    </location>
</feature>
<feature type="domain" description="Response regulatory" evidence="5">
    <location>
        <begin position="3"/>
        <end position="117"/>
    </location>
</feature>
<evidence type="ECO:0000259" key="5">
    <source>
        <dbReference type="PROSITE" id="PS50110"/>
    </source>
</evidence>
<dbReference type="Proteomes" id="UP001174932">
    <property type="component" value="Unassembled WGS sequence"/>
</dbReference>